<comment type="caution">
    <text evidence="3">The sequence shown here is derived from an EMBL/GenBank/DDBJ whole genome shotgun (WGS) entry which is preliminary data.</text>
</comment>
<dbReference type="RefSeq" id="WP_150997650.1">
    <property type="nucleotide sequence ID" value="NZ_BPQY01000429.1"/>
</dbReference>
<feature type="region of interest" description="Disordered" evidence="1">
    <location>
        <begin position="414"/>
        <end position="451"/>
    </location>
</feature>
<feature type="transmembrane region" description="Helical" evidence="2">
    <location>
        <begin position="381"/>
        <end position="403"/>
    </location>
</feature>
<evidence type="ECO:0000313" key="4">
    <source>
        <dbReference type="Proteomes" id="UP000474159"/>
    </source>
</evidence>
<name>A0A6L3T6F4_9HYPH</name>
<keyword evidence="2" id="KW-0472">Membrane</keyword>
<proteinExistence type="predicted"/>
<keyword evidence="2" id="KW-0812">Transmembrane</keyword>
<feature type="transmembrane region" description="Helical" evidence="2">
    <location>
        <begin position="86"/>
        <end position="107"/>
    </location>
</feature>
<feature type="transmembrane region" description="Helical" evidence="2">
    <location>
        <begin position="288"/>
        <end position="312"/>
    </location>
</feature>
<feature type="transmembrane region" description="Helical" evidence="2">
    <location>
        <begin position="113"/>
        <end position="131"/>
    </location>
</feature>
<evidence type="ECO:0000313" key="3">
    <source>
        <dbReference type="EMBL" id="KAB1080955.1"/>
    </source>
</evidence>
<feature type="transmembrane region" description="Helical" evidence="2">
    <location>
        <begin position="172"/>
        <end position="192"/>
    </location>
</feature>
<feature type="transmembrane region" description="Helical" evidence="2">
    <location>
        <begin position="354"/>
        <end position="375"/>
    </location>
</feature>
<keyword evidence="4" id="KW-1185">Reference proteome</keyword>
<accession>A0A6L3T6F4</accession>
<protein>
    <recommendedName>
        <fullName evidence="5">Oligosaccharide flippase family protein</fullName>
    </recommendedName>
</protein>
<evidence type="ECO:0000256" key="2">
    <source>
        <dbReference type="SAM" id="Phobius"/>
    </source>
</evidence>
<feature type="transmembrane region" description="Helical" evidence="2">
    <location>
        <begin position="213"/>
        <end position="237"/>
    </location>
</feature>
<gene>
    <name evidence="3" type="ORF">F6X53_04565</name>
</gene>
<dbReference type="EMBL" id="VZZK01000003">
    <property type="protein sequence ID" value="KAB1080955.1"/>
    <property type="molecule type" value="Genomic_DNA"/>
</dbReference>
<feature type="transmembrane region" description="Helical" evidence="2">
    <location>
        <begin position="43"/>
        <end position="65"/>
    </location>
</feature>
<feature type="transmembrane region" description="Helical" evidence="2">
    <location>
        <begin position="243"/>
        <end position="267"/>
    </location>
</feature>
<feature type="transmembrane region" description="Helical" evidence="2">
    <location>
        <begin position="324"/>
        <end position="342"/>
    </location>
</feature>
<evidence type="ECO:0000256" key="1">
    <source>
        <dbReference type="SAM" id="MobiDB-lite"/>
    </source>
</evidence>
<keyword evidence="2" id="KW-1133">Transmembrane helix</keyword>
<dbReference type="OrthoDB" id="8005475at2"/>
<organism evidence="3 4">
    <name type="scientific">Methylobacterium soli</name>
    <dbReference type="NCBI Taxonomy" id="553447"/>
    <lineage>
        <taxon>Bacteria</taxon>
        <taxon>Pseudomonadati</taxon>
        <taxon>Pseudomonadota</taxon>
        <taxon>Alphaproteobacteria</taxon>
        <taxon>Hyphomicrobiales</taxon>
        <taxon>Methylobacteriaceae</taxon>
        <taxon>Methylobacterium</taxon>
    </lineage>
</organism>
<sequence length="451" mass="47413">MSGLRARLAQGRLILMVGGEAMQSALNFALNLALLHALPAKEFGVFALVMVIGGVGLTYIRALTAMPAAILIGQASRPGRAAIHDVTFGSAALLLSAAMAASVAIVLSAWVESGAWAGGAFVGLWAFRSHLRTVYFADQRQGIVGIGDLAYTLCGSLTAAAIWAGADILRNVLLILAAANALAIAVMLLRARRRVRVSFGRRTRRRYLGIGRQLAWSALSVTTTNLQGQGMALMVAALAGPAAYAPIAAALVVFVPLRIVATALANMKQPELSANLARNEIRTVRRSVPAWMAAMALGGLAYGAAIALVLPVMAPGFTETSSPLVLALAWIFYTLTMVSVMPRIMLEILGEFRSITMITVGSAVLGMGLSLLILLTEPPSLALIGGVVSELSVLAASGIVVWLRINQSRHGRVQASPFDRAPKGGATPPDRGHRLFALEPDERLSEQGTAR</sequence>
<dbReference type="AlphaFoldDB" id="A0A6L3T6F4"/>
<dbReference type="Proteomes" id="UP000474159">
    <property type="component" value="Unassembled WGS sequence"/>
</dbReference>
<feature type="transmembrane region" description="Helical" evidence="2">
    <location>
        <begin position="12"/>
        <end position="37"/>
    </location>
</feature>
<evidence type="ECO:0008006" key="5">
    <source>
        <dbReference type="Google" id="ProtNLM"/>
    </source>
</evidence>
<feature type="transmembrane region" description="Helical" evidence="2">
    <location>
        <begin position="143"/>
        <end position="166"/>
    </location>
</feature>
<reference evidence="3 4" key="1">
    <citation type="submission" date="2019-09" db="EMBL/GenBank/DDBJ databases">
        <title>YIM 48816 draft genome.</title>
        <authorList>
            <person name="Jiang L."/>
        </authorList>
    </citation>
    <scope>NUCLEOTIDE SEQUENCE [LARGE SCALE GENOMIC DNA]</scope>
    <source>
        <strain evidence="3 4">YIM 48816</strain>
    </source>
</reference>